<evidence type="ECO:0000313" key="10">
    <source>
        <dbReference type="Proteomes" id="UP000515960"/>
    </source>
</evidence>
<evidence type="ECO:0000259" key="8">
    <source>
        <dbReference type="SMART" id="SM00014"/>
    </source>
</evidence>
<feature type="transmembrane region" description="Helical" evidence="7">
    <location>
        <begin position="148"/>
        <end position="169"/>
    </location>
</feature>
<dbReference type="RefSeq" id="WP_187332041.1">
    <property type="nucleotide sequence ID" value="NZ_CP060490.1"/>
</dbReference>
<evidence type="ECO:0000256" key="7">
    <source>
        <dbReference type="SAM" id="Phobius"/>
    </source>
</evidence>
<dbReference type="SUPFAM" id="SSF48317">
    <property type="entry name" value="Acid phosphatase/Vanadium-dependent haloperoxidase"/>
    <property type="match status" value="1"/>
</dbReference>
<dbReference type="PANTHER" id="PTHR14969:SF62">
    <property type="entry name" value="DECAPRENYLPHOSPHORYL-5-PHOSPHORIBOSE PHOSPHATASE RV3807C-RELATED"/>
    <property type="match status" value="1"/>
</dbReference>
<dbReference type="SMART" id="SM00014">
    <property type="entry name" value="acidPPc"/>
    <property type="match status" value="1"/>
</dbReference>
<dbReference type="InterPro" id="IPR036938">
    <property type="entry name" value="PAP2/HPO_sf"/>
</dbReference>
<keyword evidence="2" id="KW-1003">Cell membrane</keyword>
<keyword evidence="6 7" id="KW-0472">Membrane</keyword>
<name>A0A7G9B1L9_9FIRM</name>
<dbReference type="GO" id="GO:0005886">
    <property type="term" value="C:plasma membrane"/>
    <property type="evidence" value="ECO:0007669"/>
    <property type="project" value="UniProtKB-SubCell"/>
</dbReference>
<feature type="transmembrane region" description="Helical" evidence="7">
    <location>
        <begin position="122"/>
        <end position="142"/>
    </location>
</feature>
<dbReference type="EMBL" id="CP060490">
    <property type="protein sequence ID" value="QNL43450.1"/>
    <property type="molecule type" value="Genomic_DNA"/>
</dbReference>
<dbReference type="Pfam" id="PF01569">
    <property type="entry name" value="PAP2"/>
    <property type="match status" value="1"/>
</dbReference>
<protein>
    <submittedName>
        <fullName evidence="9">Phosphatase PAP2 family protein</fullName>
    </submittedName>
</protein>
<gene>
    <name evidence="9" type="ORF">H8790_08100</name>
</gene>
<dbReference type="PANTHER" id="PTHR14969">
    <property type="entry name" value="SPHINGOSINE-1-PHOSPHATE PHOSPHOHYDROLASE"/>
    <property type="match status" value="1"/>
</dbReference>
<dbReference type="KEGG" id="ohi:H8790_08100"/>
<keyword evidence="5 7" id="KW-1133">Transmembrane helix</keyword>
<keyword evidence="10" id="KW-1185">Reference proteome</keyword>
<feature type="domain" description="Phosphatidic acid phosphatase type 2/haloperoxidase" evidence="8">
    <location>
        <begin position="53"/>
        <end position="163"/>
    </location>
</feature>
<dbReference type="AlphaFoldDB" id="A0A7G9B1L9"/>
<feature type="transmembrane region" description="Helical" evidence="7">
    <location>
        <begin position="26"/>
        <end position="47"/>
    </location>
</feature>
<sequence length="178" mass="19357">MTAIELSILDWIQTARCGFLDAVMPIITTLGDSGIIWILLTLVLLCIPRYRRTGLTMACALALDVVCCNLLLKPLVARVRPFDANPLVELIVGRPTDWSFPSGHTAASFASTAALYASGEPLWIPAAVLSVLIAFSRLYLYVHYPTDVLAGLVLGTVLGVLGRKLFLFLERKVGRKAS</sequence>
<dbReference type="Proteomes" id="UP000515960">
    <property type="component" value="Chromosome"/>
</dbReference>
<dbReference type="Gene3D" id="1.20.144.10">
    <property type="entry name" value="Phosphatidic acid phosphatase type 2/haloperoxidase"/>
    <property type="match status" value="1"/>
</dbReference>
<evidence type="ECO:0000256" key="2">
    <source>
        <dbReference type="ARBA" id="ARBA00022475"/>
    </source>
</evidence>
<keyword evidence="3 7" id="KW-0812">Transmembrane</keyword>
<evidence type="ECO:0000256" key="1">
    <source>
        <dbReference type="ARBA" id="ARBA00004651"/>
    </source>
</evidence>
<evidence type="ECO:0000256" key="4">
    <source>
        <dbReference type="ARBA" id="ARBA00022801"/>
    </source>
</evidence>
<organism evidence="9 10">
    <name type="scientific">Oscillibacter hominis</name>
    <dbReference type="NCBI Taxonomy" id="2763056"/>
    <lineage>
        <taxon>Bacteria</taxon>
        <taxon>Bacillati</taxon>
        <taxon>Bacillota</taxon>
        <taxon>Clostridia</taxon>
        <taxon>Eubacteriales</taxon>
        <taxon>Oscillospiraceae</taxon>
        <taxon>Oscillibacter</taxon>
    </lineage>
</organism>
<evidence type="ECO:0000256" key="5">
    <source>
        <dbReference type="ARBA" id="ARBA00022989"/>
    </source>
</evidence>
<comment type="subcellular location">
    <subcellularLocation>
        <location evidence="1">Cell membrane</location>
        <topology evidence="1">Multi-pass membrane protein</topology>
    </subcellularLocation>
</comment>
<keyword evidence="4" id="KW-0378">Hydrolase</keyword>
<proteinExistence type="predicted"/>
<evidence type="ECO:0000256" key="6">
    <source>
        <dbReference type="ARBA" id="ARBA00023136"/>
    </source>
</evidence>
<dbReference type="InterPro" id="IPR000326">
    <property type="entry name" value="PAP2/HPO"/>
</dbReference>
<evidence type="ECO:0000256" key="3">
    <source>
        <dbReference type="ARBA" id="ARBA00022692"/>
    </source>
</evidence>
<reference evidence="9 10" key="1">
    <citation type="submission" date="2020-08" db="EMBL/GenBank/DDBJ databases">
        <authorList>
            <person name="Liu C."/>
            <person name="Sun Q."/>
        </authorList>
    </citation>
    <scope>NUCLEOTIDE SEQUENCE [LARGE SCALE GENOMIC DNA]</scope>
    <source>
        <strain evidence="9 10">NSJ-62</strain>
    </source>
</reference>
<accession>A0A7G9B1L9</accession>
<dbReference type="GO" id="GO:0016787">
    <property type="term" value="F:hydrolase activity"/>
    <property type="evidence" value="ECO:0007669"/>
    <property type="project" value="UniProtKB-KW"/>
</dbReference>
<evidence type="ECO:0000313" key="9">
    <source>
        <dbReference type="EMBL" id="QNL43450.1"/>
    </source>
</evidence>